<dbReference type="EMBL" id="CP068595">
    <property type="protein sequence ID" value="QQZ58868.1"/>
    <property type="molecule type" value="Genomic_DNA"/>
</dbReference>
<sequence>MNVYRSVTTLIALLLMLTMAQPLVAAAASATGTASSTPKLSEQIQQQSEDFNPDKLGKQMEQKATELQVVVVGGSKLYIILALVVFGLLLIGGLFFRRLLSAAFVFLALAFLGYLILNYWPQITDFLLSVLKWLFGKGGNASETSSGL</sequence>
<evidence type="ECO:0000313" key="4">
    <source>
        <dbReference type="Proteomes" id="UP000595841"/>
    </source>
</evidence>
<dbReference type="AlphaFoldDB" id="A0A974P8S2"/>
<feature type="transmembrane region" description="Helical" evidence="1">
    <location>
        <begin position="77"/>
        <end position="96"/>
    </location>
</feature>
<organism evidence="3 4">
    <name type="scientific">Paenibacillus sonchi</name>
    <dbReference type="NCBI Taxonomy" id="373687"/>
    <lineage>
        <taxon>Bacteria</taxon>
        <taxon>Bacillati</taxon>
        <taxon>Bacillota</taxon>
        <taxon>Bacilli</taxon>
        <taxon>Bacillales</taxon>
        <taxon>Paenibacillaceae</taxon>
        <taxon>Paenibacillus</taxon>
        <taxon>Paenibacillus sonchi group</taxon>
    </lineage>
</organism>
<proteinExistence type="predicted"/>
<feature type="chain" id="PRO_5038690141" evidence="2">
    <location>
        <begin position="26"/>
        <end position="148"/>
    </location>
</feature>
<feature type="signal peptide" evidence="2">
    <location>
        <begin position="1"/>
        <end position="25"/>
    </location>
</feature>
<dbReference type="KEGG" id="pson:JI735_19240"/>
<keyword evidence="4" id="KW-1185">Reference proteome</keyword>
<gene>
    <name evidence="3" type="ORF">JI735_19240</name>
</gene>
<dbReference type="RefSeq" id="WP_039834674.1">
    <property type="nucleotide sequence ID" value="NZ_CP068595.1"/>
</dbReference>
<feature type="transmembrane region" description="Helical" evidence="1">
    <location>
        <begin position="103"/>
        <end position="120"/>
    </location>
</feature>
<evidence type="ECO:0000313" key="3">
    <source>
        <dbReference type="EMBL" id="QQZ58868.1"/>
    </source>
</evidence>
<evidence type="ECO:0000256" key="1">
    <source>
        <dbReference type="SAM" id="Phobius"/>
    </source>
</evidence>
<keyword evidence="1" id="KW-0812">Transmembrane</keyword>
<keyword evidence="1" id="KW-1133">Transmembrane helix</keyword>
<reference evidence="3 4" key="1">
    <citation type="submission" date="2021-01" db="EMBL/GenBank/DDBJ databases">
        <title>Whole genome sequence of Paenibacillus sonchi LMG 24727 for comparative genomics.</title>
        <authorList>
            <person name="Lee G."/>
            <person name="Kim M.-J."/>
            <person name="Lim K."/>
            <person name="Shin J.-H."/>
        </authorList>
    </citation>
    <scope>NUCLEOTIDE SEQUENCE [LARGE SCALE GENOMIC DNA]</scope>
    <source>
        <strain evidence="3 4">LMG 24727</strain>
    </source>
</reference>
<dbReference type="Proteomes" id="UP000595841">
    <property type="component" value="Chromosome"/>
</dbReference>
<keyword evidence="1" id="KW-0472">Membrane</keyword>
<accession>A0A974P8S2</accession>
<keyword evidence="2" id="KW-0732">Signal</keyword>
<name>A0A974P8S2_9BACL</name>
<protein>
    <submittedName>
        <fullName evidence="3">Uncharacterized protein</fullName>
    </submittedName>
</protein>
<evidence type="ECO:0000256" key="2">
    <source>
        <dbReference type="SAM" id="SignalP"/>
    </source>
</evidence>